<evidence type="ECO:0000313" key="6">
    <source>
        <dbReference type="Proteomes" id="UP000019760"/>
    </source>
</evidence>
<gene>
    <name evidence="5" type="ORF">Amme_168_003</name>
</gene>
<keyword evidence="6" id="KW-1185">Reference proteome</keyword>
<dbReference type="InterPro" id="IPR010982">
    <property type="entry name" value="Lambda_DNA-bd_dom_sf"/>
</dbReference>
<comment type="caution">
    <text evidence="5">The sequence shown here is derived from an EMBL/GenBank/DDBJ whole genome shotgun (WGS) entry which is preliminary data.</text>
</comment>
<evidence type="ECO:0000259" key="4">
    <source>
        <dbReference type="PROSITE" id="PS50943"/>
    </source>
</evidence>
<feature type="domain" description="HTH cro/C1-type" evidence="4">
    <location>
        <begin position="54"/>
        <end position="90"/>
    </location>
</feature>
<dbReference type="SUPFAM" id="SSF47413">
    <property type="entry name" value="lambda repressor-like DNA-binding domains"/>
    <property type="match status" value="1"/>
</dbReference>
<keyword evidence="3" id="KW-0804">Transcription</keyword>
<dbReference type="RefSeq" id="WP_018308131.1">
    <property type="nucleotide sequence ID" value="NZ_BAND01000162.1"/>
</dbReference>
<dbReference type="GO" id="GO:0003677">
    <property type="term" value="F:DNA binding"/>
    <property type="evidence" value="ECO:0007669"/>
    <property type="project" value="UniProtKB-KW"/>
</dbReference>
<dbReference type="PANTHER" id="PTHR36511">
    <property type="entry name" value="MERR FAMILY BACTERIAL REGULATORY PROTEIN"/>
    <property type="match status" value="1"/>
</dbReference>
<dbReference type="PANTHER" id="PTHR36511:SF3">
    <property type="entry name" value="ANTITOXIN HIGA-2"/>
    <property type="match status" value="1"/>
</dbReference>
<reference evidence="5 6" key="2">
    <citation type="journal article" date="2014" name="FEMS Microbiol. Lett.">
        <title>Draft genomic DNA sequence of the facultatively methylotrophic bacterium Acidomonas methanolica type strain MB58.</title>
        <authorList>
            <person name="Higashiura N."/>
            <person name="Hadano H."/>
            <person name="Hirakawa H."/>
            <person name="Matsutani M."/>
            <person name="Takabe S."/>
            <person name="Matsushita K."/>
            <person name="Azuma Y."/>
        </authorList>
    </citation>
    <scope>NUCLEOTIDE SEQUENCE [LARGE SCALE GENOMIC DNA]</scope>
    <source>
        <strain evidence="5 6">MB58</strain>
    </source>
</reference>
<evidence type="ECO:0000256" key="1">
    <source>
        <dbReference type="ARBA" id="ARBA00023015"/>
    </source>
</evidence>
<dbReference type="SMART" id="SM00530">
    <property type="entry name" value="HTH_XRE"/>
    <property type="match status" value="1"/>
</dbReference>
<dbReference type="Pfam" id="PF01381">
    <property type="entry name" value="HTH_3"/>
    <property type="match status" value="1"/>
</dbReference>
<dbReference type="EMBL" id="BAND01000162">
    <property type="protein sequence ID" value="GAJ30527.1"/>
    <property type="molecule type" value="Genomic_DNA"/>
</dbReference>
<dbReference type="AlphaFoldDB" id="A0A023D8M5"/>
<protein>
    <submittedName>
        <fullName evidence="5">Transcriptional regulator XRE</fullName>
    </submittedName>
</protein>
<proteinExistence type="predicted"/>
<evidence type="ECO:0000256" key="2">
    <source>
        <dbReference type="ARBA" id="ARBA00023125"/>
    </source>
</evidence>
<dbReference type="Proteomes" id="UP000019760">
    <property type="component" value="Unassembled WGS sequence"/>
</dbReference>
<organism evidence="5 6">
    <name type="scientific">Acidomonas methanolica NBRC 104435</name>
    <dbReference type="NCBI Taxonomy" id="1231351"/>
    <lineage>
        <taxon>Bacteria</taxon>
        <taxon>Pseudomonadati</taxon>
        <taxon>Pseudomonadota</taxon>
        <taxon>Alphaproteobacteria</taxon>
        <taxon>Acetobacterales</taxon>
        <taxon>Acetobacteraceae</taxon>
        <taxon>Acidomonas</taxon>
    </lineage>
</organism>
<dbReference type="InterPro" id="IPR001387">
    <property type="entry name" value="Cro/C1-type_HTH"/>
</dbReference>
<dbReference type="InterPro" id="IPR052359">
    <property type="entry name" value="HTH-type_reg/antitoxin"/>
</dbReference>
<evidence type="ECO:0000256" key="3">
    <source>
        <dbReference type="ARBA" id="ARBA00023163"/>
    </source>
</evidence>
<keyword evidence="2" id="KW-0238">DNA-binding</keyword>
<dbReference type="Gene3D" id="1.10.260.40">
    <property type="entry name" value="lambda repressor-like DNA-binding domains"/>
    <property type="match status" value="1"/>
</dbReference>
<reference evidence="6" key="1">
    <citation type="journal article" date="2014" name="FEMS Microbiol. Lett.">
        <title>Draft Genomic DNA Sequence of the Facultatively Methylotrophic Bacterium Acidomonas methanolica type strain MB58.</title>
        <authorList>
            <person name="Higashiura N."/>
            <person name="Hadano H."/>
            <person name="Hirakawa H."/>
            <person name="Matsutani M."/>
            <person name="Takabe S."/>
            <person name="Matsushita K."/>
            <person name="Azuma Y."/>
        </authorList>
    </citation>
    <scope>NUCLEOTIDE SEQUENCE [LARGE SCALE GENOMIC DNA]</scope>
    <source>
        <strain evidence="6">MB58</strain>
    </source>
</reference>
<evidence type="ECO:0000313" key="5">
    <source>
        <dbReference type="EMBL" id="GAJ30527.1"/>
    </source>
</evidence>
<accession>A0A023D8M5</accession>
<dbReference type="CDD" id="cd00093">
    <property type="entry name" value="HTH_XRE"/>
    <property type="match status" value="1"/>
</dbReference>
<keyword evidence="1" id="KW-0805">Transcription regulation</keyword>
<sequence length="109" mass="12153">MAMKRKNSFRSDISEAIHSGAVMLHKVGALDKATMRDFDTRHLVVPPAIEPIEIKRLREANNVSQPVFARYLNTSESTVEKWESGAKRPSGMALKLLSVIQKHGLEVLA</sequence>
<name>A0A023D8M5_ACIMT</name>
<dbReference type="PROSITE" id="PS50943">
    <property type="entry name" value="HTH_CROC1"/>
    <property type="match status" value="1"/>
</dbReference>